<gene>
    <name evidence="2" type="ORF">PHLCEN_2v6601</name>
</gene>
<feature type="compositionally biased region" description="Basic residues" evidence="1">
    <location>
        <begin position="81"/>
        <end position="91"/>
    </location>
</feature>
<dbReference type="PANTHER" id="PTHR46579:SF2">
    <property type="entry name" value="C2H2-TYPE DOMAIN-CONTAINING PROTEIN"/>
    <property type="match status" value="1"/>
</dbReference>
<evidence type="ECO:0000313" key="2">
    <source>
        <dbReference type="EMBL" id="PSR80830.1"/>
    </source>
</evidence>
<dbReference type="OrthoDB" id="3239894at2759"/>
<sequence length="1212" mass="136201">SYTESRHTTMEYNDKRTKYEYEKQLAPCDCEDCEGAMVPIYTVKSHRKRKRFKLQPALDTSSDEDPSTKVRQSSKHSETQKRRKTTTSTHRRPVDVQVPEVKSAPGPLAPNTVSTTTPICSTTPTLPYAFLSDISTISATLIHTPTPSFLPQSIGTLPDNPGPHELYTVATMPNTSPDLPCANTINDIAQDTTLDPHTHRADSPFLDYFDPPPLPLHLPHVSNDPPPSPPLPQSTAHATQPDHPQDLHASSGPENNHDDLHATFGPDLNGDLHAIFGPDLPLASSPSPSATVTHATQPDHPQDLHASSGPENNHDDLHAIFGPDLPLASSPSPSATVTQAPRQEIVFERTPFAPEVVETSTTTWFWRPLMMLAAWLHLQHGLSHKGVGLFLNIIKITLIAIGVLTRKDDSPTDLRTAFTRLNLHDKFSVAPTCPTCRRVFPSDSPDDLQCNICNISLFSGEKYSSFGIPIHDDAIGTTWKRKTGNKKSRKPILQSPIRLPSHLIAEIINSTETMEHDLDKWRGIPLEHGVLKSIQDGNVWKTIPGPILDGPVFFDNTPDRPNPEELRIGVTLGFDGYRPQNLLLCGLTPGPREPNADELQYFMKLFVDDLLDLYDHGIIVKTAQYPQDHGSKSFFCPKGNMQHTDLGTLAGVTIDACNPRDEKEHRRLAEEYSKLMTKGDRDAFCRNHGVRNSELLRLPYFNPIQMTIIDPMHNILLGVMKTQWYEVWIKEGALRERTQVRPRELDTVHEYLKLFEMPSWVARMPRDVGYPAGGSLTSDEWKALLLIYCPVVIPMVWEEWIQAAEKEYKTKLKNWKKKMQNYLASANRSDNPPPKPKRRMYPKDDDNFLCLAASMKILLARTINIEELPRAQTLLQDYLDGFHEILDYGPVYGFWTYLFERLNKILKSYSVNNHDGGELEVTFYREFSREVRLRSMLSVMSTTAVNINTSKAEQLVLDASQLMIKTDADDRGTMAALMQEIDGISAEMATKFSVSPGVLSALKFDQQQFFVKYYNDVYPDCAIVSRADPHASAESIFLNNQVTLHDHLVLNGRRIVPSSFNGYAPNSIIQYSAVGQTYVGEVLFIATHRQPLSNHPALVQCLLGVRWLSRLTRQDFDTAAWDPYPELEVMAWRHNTYLNPAVEGPSFLIPAANILSQACRLTLSVHEARTEEVGSDNDGNLQEQPRMRHQGLRTTVSKVWLTAGLTRDVQVV</sequence>
<keyword evidence="3" id="KW-1185">Reference proteome</keyword>
<feature type="region of interest" description="Disordered" evidence="1">
    <location>
        <begin position="194"/>
        <end position="339"/>
    </location>
</feature>
<name>A0A2R6NYZ6_9APHY</name>
<evidence type="ECO:0000256" key="1">
    <source>
        <dbReference type="SAM" id="MobiDB-lite"/>
    </source>
</evidence>
<reference evidence="2 3" key="1">
    <citation type="submission" date="2018-02" db="EMBL/GenBank/DDBJ databases">
        <title>Genome sequence of the basidiomycete white-rot fungus Phlebia centrifuga.</title>
        <authorList>
            <person name="Granchi Z."/>
            <person name="Peng M."/>
            <person name="de Vries R.P."/>
            <person name="Hilden K."/>
            <person name="Makela M.R."/>
            <person name="Grigoriev I."/>
            <person name="Riley R."/>
        </authorList>
    </citation>
    <scope>NUCLEOTIDE SEQUENCE [LARGE SCALE GENOMIC DNA]</scope>
    <source>
        <strain evidence="2 3">FBCC195</strain>
    </source>
</reference>
<dbReference type="Proteomes" id="UP000186601">
    <property type="component" value="Unassembled WGS sequence"/>
</dbReference>
<feature type="compositionally biased region" description="Low complexity" evidence="1">
    <location>
        <begin position="278"/>
        <end position="290"/>
    </location>
</feature>
<evidence type="ECO:0000313" key="3">
    <source>
        <dbReference type="Proteomes" id="UP000186601"/>
    </source>
</evidence>
<feature type="compositionally biased region" description="Basic residues" evidence="1">
    <location>
        <begin position="44"/>
        <end position="53"/>
    </location>
</feature>
<proteinExistence type="predicted"/>
<feature type="region of interest" description="Disordered" evidence="1">
    <location>
        <begin position="44"/>
        <end position="116"/>
    </location>
</feature>
<organism evidence="2 3">
    <name type="scientific">Hermanssonia centrifuga</name>
    <dbReference type="NCBI Taxonomy" id="98765"/>
    <lineage>
        <taxon>Eukaryota</taxon>
        <taxon>Fungi</taxon>
        <taxon>Dikarya</taxon>
        <taxon>Basidiomycota</taxon>
        <taxon>Agaricomycotina</taxon>
        <taxon>Agaricomycetes</taxon>
        <taxon>Polyporales</taxon>
        <taxon>Meruliaceae</taxon>
        <taxon>Hermanssonia</taxon>
    </lineage>
</organism>
<feature type="compositionally biased region" description="Low complexity" evidence="1">
    <location>
        <begin position="323"/>
        <end position="335"/>
    </location>
</feature>
<dbReference type="PANTHER" id="PTHR46579">
    <property type="entry name" value="F5/8 TYPE C DOMAIN-CONTAINING PROTEIN-RELATED"/>
    <property type="match status" value="1"/>
</dbReference>
<feature type="non-terminal residue" evidence="2">
    <location>
        <position position="1"/>
    </location>
</feature>
<dbReference type="AlphaFoldDB" id="A0A2R6NYZ6"/>
<accession>A0A2R6NYZ6</accession>
<comment type="caution">
    <text evidence="2">The sequence shown here is derived from an EMBL/GenBank/DDBJ whole genome shotgun (WGS) entry which is preliminary data.</text>
</comment>
<dbReference type="EMBL" id="MLYV02000638">
    <property type="protein sequence ID" value="PSR80830.1"/>
    <property type="molecule type" value="Genomic_DNA"/>
</dbReference>
<protein>
    <submittedName>
        <fullName evidence="2">Uncharacterized protein</fullName>
    </submittedName>
</protein>